<reference evidence="1" key="2">
    <citation type="journal article" date="2015" name="Data Brief">
        <title>Shoot transcriptome of the giant reed, Arundo donax.</title>
        <authorList>
            <person name="Barrero R.A."/>
            <person name="Guerrero F.D."/>
            <person name="Moolhuijzen P."/>
            <person name="Goolsby J.A."/>
            <person name="Tidwell J."/>
            <person name="Bellgard S.E."/>
            <person name="Bellgard M.I."/>
        </authorList>
    </citation>
    <scope>NUCLEOTIDE SEQUENCE</scope>
    <source>
        <tissue evidence="1">Shoot tissue taken approximately 20 cm above the soil surface</tissue>
    </source>
</reference>
<evidence type="ECO:0000313" key="1">
    <source>
        <dbReference type="EMBL" id="JAE07149.1"/>
    </source>
</evidence>
<dbReference type="EMBL" id="GBRH01190747">
    <property type="protein sequence ID" value="JAE07149.1"/>
    <property type="molecule type" value="Transcribed_RNA"/>
</dbReference>
<sequence>MTAALTGVVRMVHLTPREAKRAAMSATGMRWPGAMYGKKRTCSGRCSSLAAMAMPEPLFLGTQAEAQS</sequence>
<accession>A0A0A9F7I4</accession>
<protein>
    <submittedName>
        <fullName evidence="1">Uncharacterized protein</fullName>
    </submittedName>
</protein>
<name>A0A0A9F7I4_ARUDO</name>
<proteinExistence type="predicted"/>
<dbReference type="AlphaFoldDB" id="A0A0A9F7I4"/>
<organism evidence="1">
    <name type="scientific">Arundo donax</name>
    <name type="common">Giant reed</name>
    <name type="synonym">Donax arundinaceus</name>
    <dbReference type="NCBI Taxonomy" id="35708"/>
    <lineage>
        <taxon>Eukaryota</taxon>
        <taxon>Viridiplantae</taxon>
        <taxon>Streptophyta</taxon>
        <taxon>Embryophyta</taxon>
        <taxon>Tracheophyta</taxon>
        <taxon>Spermatophyta</taxon>
        <taxon>Magnoliopsida</taxon>
        <taxon>Liliopsida</taxon>
        <taxon>Poales</taxon>
        <taxon>Poaceae</taxon>
        <taxon>PACMAD clade</taxon>
        <taxon>Arundinoideae</taxon>
        <taxon>Arundineae</taxon>
        <taxon>Arundo</taxon>
    </lineage>
</organism>
<reference evidence="1" key="1">
    <citation type="submission" date="2014-09" db="EMBL/GenBank/DDBJ databases">
        <authorList>
            <person name="Magalhaes I.L.F."/>
            <person name="Oliveira U."/>
            <person name="Santos F.R."/>
            <person name="Vidigal T.H.D.A."/>
            <person name="Brescovit A.D."/>
            <person name="Santos A.J."/>
        </authorList>
    </citation>
    <scope>NUCLEOTIDE SEQUENCE</scope>
    <source>
        <tissue evidence="1">Shoot tissue taken approximately 20 cm above the soil surface</tissue>
    </source>
</reference>